<feature type="transmembrane region" description="Helical" evidence="1">
    <location>
        <begin position="120"/>
        <end position="141"/>
    </location>
</feature>
<organism evidence="2 3">
    <name type="scientific">Nocardioides immobilis</name>
    <dbReference type="NCBI Taxonomy" id="2049295"/>
    <lineage>
        <taxon>Bacteria</taxon>
        <taxon>Bacillati</taxon>
        <taxon>Actinomycetota</taxon>
        <taxon>Actinomycetes</taxon>
        <taxon>Propionibacteriales</taxon>
        <taxon>Nocardioidaceae</taxon>
        <taxon>Nocardioides</taxon>
    </lineage>
</organism>
<feature type="transmembrane region" description="Helical" evidence="1">
    <location>
        <begin position="32"/>
        <end position="50"/>
    </location>
</feature>
<keyword evidence="3" id="KW-1185">Reference proteome</keyword>
<name>A0A417Y3Q3_9ACTN</name>
<dbReference type="Proteomes" id="UP000283644">
    <property type="component" value="Unassembled WGS sequence"/>
</dbReference>
<gene>
    <name evidence="2" type="ORF">D0Z08_11150</name>
</gene>
<feature type="transmembrane region" description="Helical" evidence="1">
    <location>
        <begin position="233"/>
        <end position="250"/>
    </location>
</feature>
<keyword evidence="1" id="KW-0472">Membrane</keyword>
<keyword evidence="1" id="KW-1133">Transmembrane helix</keyword>
<protein>
    <submittedName>
        <fullName evidence="2">Uncharacterized protein</fullName>
    </submittedName>
</protein>
<feature type="transmembrane region" description="Helical" evidence="1">
    <location>
        <begin position="87"/>
        <end position="108"/>
    </location>
</feature>
<evidence type="ECO:0000256" key="1">
    <source>
        <dbReference type="SAM" id="Phobius"/>
    </source>
</evidence>
<dbReference type="EMBL" id="QXGH01000014">
    <property type="protein sequence ID" value="RHW27207.1"/>
    <property type="molecule type" value="Genomic_DNA"/>
</dbReference>
<keyword evidence="1" id="KW-0812">Transmembrane</keyword>
<accession>A0A417Y3Q3</accession>
<proteinExistence type="predicted"/>
<sequence>MVPLLPSTDTRTQEVTMSVIARPAAAGPTTTPALLAFAPLVACVAGVVAGTALADDVHVEDIVDAIGLAGFPLVGGLLLLRGKVPVLARIFCLVGVLLGAGFLAGAYADSDLPGAPVGELLAAVTFVATIQTLLTVLPLLFPTGHLPSRRWRVVAWAVGFLYPLTAAPVLLMSGPVDDDDATSPDNPIGLGGAGDLLEALELATLLMFAVLVLTCLASLLLRLRGAQPGTRRQIGILGAGVGVLAGLFLLDSTLQGIFGDVYGILAAVVATTAVPIAAAIALLPDRD</sequence>
<feature type="transmembrane region" description="Helical" evidence="1">
    <location>
        <begin position="62"/>
        <end position="80"/>
    </location>
</feature>
<feature type="transmembrane region" description="Helical" evidence="1">
    <location>
        <begin position="262"/>
        <end position="283"/>
    </location>
</feature>
<dbReference type="AlphaFoldDB" id="A0A417Y3Q3"/>
<feature type="transmembrane region" description="Helical" evidence="1">
    <location>
        <begin position="153"/>
        <end position="171"/>
    </location>
</feature>
<evidence type="ECO:0000313" key="2">
    <source>
        <dbReference type="EMBL" id="RHW27207.1"/>
    </source>
</evidence>
<evidence type="ECO:0000313" key="3">
    <source>
        <dbReference type="Proteomes" id="UP000283644"/>
    </source>
</evidence>
<comment type="caution">
    <text evidence="2">The sequence shown here is derived from an EMBL/GenBank/DDBJ whole genome shotgun (WGS) entry which is preliminary data.</text>
</comment>
<feature type="transmembrane region" description="Helical" evidence="1">
    <location>
        <begin position="202"/>
        <end position="221"/>
    </location>
</feature>
<reference evidence="2 3" key="1">
    <citation type="submission" date="2018-09" db="EMBL/GenBank/DDBJ databases">
        <title>Genome sequencing of Nocardioides immobilis CCTCC AB 2017083 for comparison to Nocardioides silvaticus.</title>
        <authorList>
            <person name="Li C."/>
            <person name="Wang G."/>
        </authorList>
    </citation>
    <scope>NUCLEOTIDE SEQUENCE [LARGE SCALE GENOMIC DNA]</scope>
    <source>
        <strain evidence="2 3">CCTCC AB 2017083</strain>
    </source>
</reference>